<dbReference type="EMBL" id="JAGSND010000005">
    <property type="protein sequence ID" value="MBR0598013.1"/>
    <property type="molecule type" value="Genomic_DNA"/>
</dbReference>
<dbReference type="Gene3D" id="3.10.310.70">
    <property type="match status" value="1"/>
</dbReference>
<dbReference type="Gene3D" id="3.20.20.140">
    <property type="entry name" value="Metal-dependent hydrolases"/>
    <property type="match status" value="1"/>
</dbReference>
<dbReference type="InterPro" id="IPR033932">
    <property type="entry name" value="YtcJ-like"/>
</dbReference>
<dbReference type="PANTHER" id="PTHR22642:SF2">
    <property type="entry name" value="PROTEIN LONG AFTER FAR-RED 3"/>
    <property type="match status" value="1"/>
</dbReference>
<dbReference type="AlphaFoldDB" id="A0A8J8B0V0"/>
<dbReference type="CDD" id="cd01300">
    <property type="entry name" value="YtcJ_like"/>
    <property type="match status" value="1"/>
</dbReference>
<dbReference type="InterPro" id="IPR011059">
    <property type="entry name" value="Metal-dep_hydrolase_composite"/>
</dbReference>
<dbReference type="GO" id="GO:0016810">
    <property type="term" value="F:hydrolase activity, acting on carbon-nitrogen (but not peptide) bonds"/>
    <property type="evidence" value="ECO:0007669"/>
    <property type="project" value="InterPro"/>
</dbReference>
<dbReference type="Gene3D" id="2.30.40.10">
    <property type="entry name" value="Urease, subunit C, domain 1"/>
    <property type="match status" value="1"/>
</dbReference>
<reference evidence="2" key="2">
    <citation type="submission" date="2021-04" db="EMBL/GenBank/DDBJ databases">
        <authorList>
            <person name="Liu J."/>
        </authorList>
    </citation>
    <scope>NUCLEOTIDE SEQUENCE</scope>
    <source>
        <strain evidence="2">BAD-6</strain>
    </source>
</reference>
<dbReference type="InterPro" id="IPR032466">
    <property type="entry name" value="Metal_Hydrolase"/>
</dbReference>
<evidence type="ECO:0000259" key="1">
    <source>
        <dbReference type="Pfam" id="PF07969"/>
    </source>
</evidence>
<dbReference type="Proteomes" id="UP000675664">
    <property type="component" value="Unassembled WGS sequence"/>
</dbReference>
<evidence type="ECO:0000313" key="3">
    <source>
        <dbReference type="Proteomes" id="UP000675664"/>
    </source>
</evidence>
<accession>A0A8J8B0V0</accession>
<feature type="domain" description="Amidohydrolase 3" evidence="1">
    <location>
        <begin position="53"/>
        <end position="533"/>
    </location>
</feature>
<gene>
    <name evidence="2" type="ORF">KCX82_09025</name>
</gene>
<keyword evidence="3" id="KW-1185">Reference proteome</keyword>
<reference evidence="2" key="1">
    <citation type="submission" date="2021-04" db="EMBL/GenBank/DDBJ databases">
        <title>Sinoanaerobacter chloroacetimidivorans sp. nov., an obligate anaerobic bacterium isolated from anaerobic sludge.</title>
        <authorList>
            <person name="Bao Y."/>
        </authorList>
    </citation>
    <scope>NUCLEOTIDE SEQUENCE</scope>
    <source>
        <strain evidence="2">BAD-6</strain>
    </source>
</reference>
<proteinExistence type="predicted"/>
<dbReference type="RefSeq" id="WP_227018145.1">
    <property type="nucleotide sequence ID" value="NZ_JAGSND010000005.1"/>
</dbReference>
<dbReference type="PANTHER" id="PTHR22642">
    <property type="entry name" value="IMIDAZOLONEPROPIONASE"/>
    <property type="match status" value="1"/>
</dbReference>
<dbReference type="InterPro" id="IPR013108">
    <property type="entry name" value="Amidohydro_3"/>
</dbReference>
<evidence type="ECO:0000313" key="2">
    <source>
        <dbReference type="EMBL" id="MBR0598013.1"/>
    </source>
</evidence>
<name>A0A8J8B0V0_9FIRM</name>
<organism evidence="2 3">
    <name type="scientific">Sinanaerobacter chloroacetimidivorans</name>
    <dbReference type="NCBI Taxonomy" id="2818044"/>
    <lineage>
        <taxon>Bacteria</taxon>
        <taxon>Bacillati</taxon>
        <taxon>Bacillota</taxon>
        <taxon>Clostridia</taxon>
        <taxon>Peptostreptococcales</taxon>
        <taxon>Anaerovoracaceae</taxon>
        <taxon>Sinanaerobacter</taxon>
    </lineage>
</organism>
<dbReference type="Pfam" id="PF07969">
    <property type="entry name" value="Amidohydro_3"/>
    <property type="match status" value="1"/>
</dbReference>
<comment type="caution">
    <text evidence="2">The sequence shown here is derived from an EMBL/GenBank/DDBJ whole genome shotgun (WGS) entry which is preliminary data.</text>
</comment>
<dbReference type="SUPFAM" id="SSF51338">
    <property type="entry name" value="Composite domain of metallo-dependent hydrolases"/>
    <property type="match status" value="1"/>
</dbReference>
<protein>
    <submittedName>
        <fullName evidence="2">Amidohydrolase</fullName>
    </submittedName>
</protein>
<sequence length="536" mass="58663">MKCNADIIFINGPVLTVDKDNSIKEALAVKGNSILFVGTKEDVMTYLGKQTKLIDLKGRSLIPGFIDSHLHSAVLGANALAIDCRSPGVNSIEDIKKLVAEAARIIPKGQWIRGWGYDHSKLKEGRHPNRWDLDEVAPDHPVILTRVCAHTSVHNSKSLQLCGITNDSEPISGGVLVKENGKVTGVLKENSHMAAMKVSQLSIEELISAMEAANDILIKEGITSVHDSGGYGHAQMSAIQEAVKQGKLKIRLYSMIFSFVENLQFVEDYIHIGLHTGFGNDHFKIGPVKLMIDGSSSGPTAATLEPYTSNPNDFGVLSMEQEKVNEIILKAHLAGYQVTTHAVGDKAVTVIVNAIENALKIAPREDHRHRIEHCAMINNELLDRIQNLGIIPVAQPIFLYEFGDGYLVNYGKERAYRMFTCKSFLTRGIPVAGSSDCPITFSSPILNMHLAVNRATESGQIINLDERISVSEALRMFTYNGAYASFEEDIKGSLEPGKLADLTILSGSLLDTPEKEIKSLKVDMTFIDGELVYSAI</sequence>
<dbReference type="SUPFAM" id="SSF51556">
    <property type="entry name" value="Metallo-dependent hydrolases"/>
    <property type="match status" value="1"/>
</dbReference>